<sequence length="200" mass="21460">MGTYAVVTKAPPERVCEAVRAGRVGGFVAPDPLGTIVLFDPPPGSRSSSRRLARPAAELVRRTAVPAWMLLANESLAEAMMLTTGSGPQSLQWAADWQPSEDPAEYLSDRKAWDAYCAEIAAGYGEPDRGADLALIRNDPVPGRPQPLMADLLRQVCRVFDLPDVAVGRSLLVGDEPGLYEAERVDGSSYGLLGRLLARS</sequence>
<dbReference type="Proteomes" id="UP000277671">
    <property type="component" value="Unassembled WGS sequence"/>
</dbReference>
<dbReference type="RefSeq" id="WP_121158340.1">
    <property type="nucleotide sequence ID" value="NZ_RBKT01000001.1"/>
</dbReference>
<dbReference type="EMBL" id="RBKT01000001">
    <property type="protein sequence ID" value="RKR89979.1"/>
    <property type="molecule type" value="Genomic_DNA"/>
</dbReference>
<accession>A0A495JPJ4</accession>
<comment type="caution">
    <text evidence="1">The sequence shown here is derived from an EMBL/GenBank/DDBJ whole genome shotgun (WGS) entry which is preliminary data.</text>
</comment>
<organism evidence="1 2">
    <name type="scientific">Micromonospora pisi</name>
    <dbReference type="NCBI Taxonomy" id="589240"/>
    <lineage>
        <taxon>Bacteria</taxon>
        <taxon>Bacillati</taxon>
        <taxon>Actinomycetota</taxon>
        <taxon>Actinomycetes</taxon>
        <taxon>Micromonosporales</taxon>
        <taxon>Micromonosporaceae</taxon>
        <taxon>Micromonospora</taxon>
    </lineage>
</organism>
<protein>
    <submittedName>
        <fullName evidence="1">Uncharacterized protein</fullName>
    </submittedName>
</protein>
<dbReference type="AlphaFoldDB" id="A0A495JPJ4"/>
<dbReference type="OrthoDB" id="4350603at2"/>
<gene>
    <name evidence="1" type="ORF">BDK92_4343</name>
</gene>
<evidence type="ECO:0000313" key="1">
    <source>
        <dbReference type="EMBL" id="RKR89979.1"/>
    </source>
</evidence>
<evidence type="ECO:0000313" key="2">
    <source>
        <dbReference type="Proteomes" id="UP000277671"/>
    </source>
</evidence>
<reference evidence="1" key="1">
    <citation type="submission" date="2018-10" db="EMBL/GenBank/DDBJ databases">
        <title>Sequencing the genomes of 1000 actinobacteria strains.</title>
        <authorList>
            <person name="Klenk H.-P."/>
        </authorList>
    </citation>
    <scope>NUCLEOTIDE SEQUENCE [LARGE SCALE GENOMIC DNA]</scope>
    <source>
        <strain evidence="1">DSM 45175</strain>
    </source>
</reference>
<proteinExistence type="predicted"/>
<keyword evidence="2" id="KW-1185">Reference proteome</keyword>
<name>A0A495JPJ4_9ACTN</name>